<dbReference type="PANTHER" id="PTHR32046:SF11">
    <property type="entry name" value="IMMUNE-ASSOCIATED NUCLEOTIDE-BINDING PROTEIN 10-LIKE"/>
    <property type="match status" value="1"/>
</dbReference>
<dbReference type="InterPro" id="IPR036617">
    <property type="entry name" value="BAF_sf"/>
</dbReference>
<keyword evidence="12" id="KW-0342">GTP-binding</keyword>
<dbReference type="InterPro" id="IPR004122">
    <property type="entry name" value="BAF_prot"/>
</dbReference>
<feature type="region of interest" description="Disordered" evidence="14">
    <location>
        <begin position="1"/>
        <end position="110"/>
    </location>
</feature>
<reference evidence="16 17" key="1">
    <citation type="submission" date="2024-09" db="EMBL/GenBank/DDBJ databases">
        <title>A chromosome-level genome assembly of Gray's grenadier anchovy, Coilia grayii.</title>
        <authorList>
            <person name="Fu Z."/>
        </authorList>
    </citation>
    <scope>NUCLEOTIDE SEQUENCE [LARGE SCALE GENOMIC DNA]</scope>
    <source>
        <strain evidence="16">G4</strain>
        <tissue evidence="16">Muscle</tissue>
    </source>
</reference>
<protein>
    <recommendedName>
        <fullName evidence="15">B box-type domain-containing protein</fullName>
    </recommendedName>
</protein>
<dbReference type="GO" id="GO:0008270">
    <property type="term" value="F:zinc ion binding"/>
    <property type="evidence" value="ECO:0007669"/>
    <property type="project" value="UniProtKB-KW"/>
</dbReference>
<dbReference type="EMBL" id="JBHFQA010000008">
    <property type="protein sequence ID" value="KAL2095273.1"/>
    <property type="molecule type" value="Genomic_DNA"/>
</dbReference>
<feature type="coiled-coil region" evidence="13">
    <location>
        <begin position="534"/>
        <end position="578"/>
    </location>
</feature>
<feature type="compositionally biased region" description="Basic and acidic residues" evidence="14">
    <location>
        <begin position="27"/>
        <end position="40"/>
    </location>
</feature>
<dbReference type="GO" id="GO:0003677">
    <property type="term" value="F:DNA binding"/>
    <property type="evidence" value="ECO:0007669"/>
    <property type="project" value="UniProtKB-KW"/>
</dbReference>
<evidence type="ECO:0000256" key="8">
    <source>
        <dbReference type="ARBA" id="ARBA00023125"/>
    </source>
</evidence>
<evidence type="ECO:0000256" key="7">
    <source>
        <dbReference type="ARBA" id="ARBA00022833"/>
    </source>
</evidence>
<organism evidence="16 17">
    <name type="scientific">Coilia grayii</name>
    <name type="common">Gray's grenadier anchovy</name>
    <dbReference type="NCBI Taxonomy" id="363190"/>
    <lineage>
        <taxon>Eukaryota</taxon>
        <taxon>Metazoa</taxon>
        <taxon>Chordata</taxon>
        <taxon>Craniata</taxon>
        <taxon>Vertebrata</taxon>
        <taxon>Euteleostomi</taxon>
        <taxon>Actinopterygii</taxon>
        <taxon>Neopterygii</taxon>
        <taxon>Teleostei</taxon>
        <taxon>Clupei</taxon>
        <taxon>Clupeiformes</taxon>
        <taxon>Clupeoidei</taxon>
        <taxon>Engraulidae</taxon>
        <taxon>Coilinae</taxon>
        <taxon>Coilia</taxon>
    </lineage>
</organism>
<keyword evidence="4" id="KW-0158">Chromosome</keyword>
<evidence type="ECO:0000256" key="4">
    <source>
        <dbReference type="ARBA" id="ARBA00022454"/>
    </source>
</evidence>
<keyword evidence="17" id="KW-1185">Reference proteome</keyword>
<evidence type="ECO:0000256" key="6">
    <source>
        <dbReference type="ARBA" id="ARBA00022771"/>
    </source>
</evidence>
<dbReference type="CDD" id="cd19769">
    <property type="entry name" value="Bbox2_TRIM16-like"/>
    <property type="match status" value="1"/>
</dbReference>
<dbReference type="Gene3D" id="4.10.830.40">
    <property type="match status" value="1"/>
</dbReference>
<dbReference type="InterPro" id="IPR027417">
    <property type="entry name" value="P-loop_NTPase"/>
</dbReference>
<dbReference type="Gene3D" id="3.40.50.300">
    <property type="entry name" value="P-loop containing nucleotide triphosphate hydrolases"/>
    <property type="match status" value="1"/>
</dbReference>
<dbReference type="PANTHER" id="PTHR32046">
    <property type="entry name" value="G DOMAIN-CONTAINING PROTEIN"/>
    <property type="match status" value="1"/>
</dbReference>
<keyword evidence="6 11" id="KW-0863">Zinc-finger</keyword>
<dbReference type="Gene3D" id="3.30.160.60">
    <property type="entry name" value="Classic Zinc Finger"/>
    <property type="match status" value="1"/>
</dbReference>
<feature type="domain" description="B box-type" evidence="15">
    <location>
        <begin position="227"/>
        <end position="267"/>
    </location>
</feature>
<evidence type="ECO:0000313" key="16">
    <source>
        <dbReference type="EMBL" id="KAL2095273.1"/>
    </source>
</evidence>
<evidence type="ECO:0000256" key="5">
    <source>
        <dbReference type="ARBA" id="ARBA00022490"/>
    </source>
</evidence>
<evidence type="ECO:0000256" key="11">
    <source>
        <dbReference type="PROSITE-ProRule" id="PRU00024"/>
    </source>
</evidence>
<dbReference type="GO" id="GO:0005635">
    <property type="term" value="C:nuclear envelope"/>
    <property type="evidence" value="ECO:0007669"/>
    <property type="project" value="UniProtKB-SubCell"/>
</dbReference>
<evidence type="ECO:0000256" key="14">
    <source>
        <dbReference type="SAM" id="MobiDB-lite"/>
    </source>
</evidence>
<dbReference type="Pfam" id="PF02961">
    <property type="entry name" value="SAM_BAF"/>
    <property type="match status" value="1"/>
</dbReference>
<dbReference type="SMART" id="SM00336">
    <property type="entry name" value="BBOX"/>
    <property type="match status" value="1"/>
</dbReference>
<feature type="compositionally biased region" description="Polar residues" evidence="14">
    <location>
        <begin position="1"/>
        <end position="10"/>
    </location>
</feature>
<comment type="similarity">
    <text evidence="10">Belongs to the BAF family.</text>
</comment>
<dbReference type="InterPro" id="IPR030379">
    <property type="entry name" value="G_SEPTIN_dom"/>
</dbReference>
<comment type="subcellular location">
    <subcellularLocation>
        <location evidence="2">Chromosome</location>
    </subcellularLocation>
    <subcellularLocation>
        <location evidence="3">Cytoplasm</location>
    </subcellularLocation>
    <subcellularLocation>
        <location evidence="1">Nucleus envelope</location>
    </subcellularLocation>
</comment>
<dbReference type="InterPro" id="IPR000315">
    <property type="entry name" value="Znf_B-box"/>
</dbReference>
<keyword evidence="7" id="KW-0862">Zinc</keyword>
<sequence length="829" mass="93166">MSDPGDTSSGPVEGPHVGYGDGISDTAVKDRIKENVDASSHRAPSPVPSVVSMKSDQSMGEPVKFTGDLTPSTSNHDRPPSPESSVVSMKSDLSMKRPPDLGEESTQSTRAPNQLGLPLWVQYIAEVINQAVSYSSDHDRPPSPESSVVTMKSDLSMKRPPDLAEESTQSTSVPMDESRGVLCSACPERAFKSCLTCVASYCKNHVKLHYSAADLQRHKLVEATEDLEQRLCQQHYRELELFCKTDQTPVCSLCAAKHHSGHEITDLEEDELIKQGPPHCYLLPTEKSNIDGDEDVRKWTFGKRDSSKAVQTILVVGETGTGKTTLINTIVNYMLGVQLGDDVWFQITEENKTSQGQSQTTKITVYDVFVETSVLSLRIIDTPGYGSTDGLEFDQKVAEKLLVLFRSEDGVHDINAVGLVVKSGQNHLTDFQRYIFDAILSLFGKDIENNIAVFITHSDGMSVGNVITALNEIKVSTKDGSLKPLHFMFNNIQSESYKKEDEVLYQRAWDLGYRSMERFLGFLHNSSAKRLKMTKDVLNERKNLEARVHNLQDAIKMKELKQAELRETQKILEDNEKKLGNNEDFTYEIKEAFKEKVPIPSSRWWLTKEATCCTTCEENCHYPGCWWVKDLSKCSVMKDNRCTVCTGKCPVSAHVKVKWIYKPTAKKVEKNTADLKQQYTEQENIAKALEKEINESEVKKTDLLEEAYSCILELEKIALNKDSALLFYHREARYIPRTKMSSTSQKHKDFVAEPMGEKPVTALAGIGEVLGNRLEEKGFDKAYVVLGQFLVLKKDEELFRDWLKDTCGANAKQQGDCYGCLREWCDSFL</sequence>
<dbReference type="SUPFAM" id="SSF57845">
    <property type="entry name" value="B-box zinc-binding domain"/>
    <property type="match status" value="1"/>
</dbReference>
<evidence type="ECO:0000256" key="13">
    <source>
        <dbReference type="SAM" id="Coils"/>
    </source>
</evidence>
<evidence type="ECO:0000256" key="1">
    <source>
        <dbReference type="ARBA" id="ARBA00004259"/>
    </source>
</evidence>
<evidence type="ECO:0000256" key="3">
    <source>
        <dbReference type="ARBA" id="ARBA00004496"/>
    </source>
</evidence>
<proteinExistence type="inferred from homology"/>
<dbReference type="GO" id="GO:0005737">
    <property type="term" value="C:cytoplasm"/>
    <property type="evidence" value="ECO:0007669"/>
    <property type="project" value="UniProtKB-SubCell"/>
</dbReference>
<dbReference type="InterPro" id="IPR025662">
    <property type="entry name" value="Sigma_54_int_dom_ATP-bd_1"/>
</dbReference>
<gene>
    <name evidence="16" type="ORF">ACEWY4_009992</name>
</gene>
<dbReference type="Pfam" id="PF00643">
    <property type="entry name" value="zf-B_box"/>
    <property type="match status" value="1"/>
</dbReference>
<name>A0ABD1K805_9TELE</name>
<dbReference type="GO" id="GO:0005694">
    <property type="term" value="C:chromosome"/>
    <property type="evidence" value="ECO:0007669"/>
    <property type="project" value="UniProtKB-SubCell"/>
</dbReference>
<dbReference type="Pfam" id="PF00735">
    <property type="entry name" value="Septin"/>
    <property type="match status" value="1"/>
</dbReference>
<keyword evidence="12" id="KW-0547">Nucleotide-binding</keyword>
<comment type="caution">
    <text evidence="16">The sequence shown here is derived from an EMBL/GenBank/DDBJ whole genome shotgun (WGS) entry which is preliminary data.</text>
</comment>
<dbReference type="GO" id="GO:0005525">
    <property type="term" value="F:GTP binding"/>
    <property type="evidence" value="ECO:0007669"/>
    <property type="project" value="UniProtKB-KW"/>
</dbReference>
<dbReference type="SUPFAM" id="SSF47798">
    <property type="entry name" value="Barrier-to-autointegration factor, BAF"/>
    <property type="match status" value="1"/>
</dbReference>
<evidence type="ECO:0000256" key="10">
    <source>
        <dbReference type="ARBA" id="ARBA00038496"/>
    </source>
</evidence>
<evidence type="ECO:0000256" key="9">
    <source>
        <dbReference type="ARBA" id="ARBA00023242"/>
    </source>
</evidence>
<dbReference type="PROSITE" id="PS50119">
    <property type="entry name" value="ZF_BBOX"/>
    <property type="match status" value="1"/>
</dbReference>
<keyword evidence="8" id="KW-0238">DNA-binding</keyword>
<dbReference type="Gene3D" id="1.10.150.40">
    <property type="entry name" value="Barrier-to-autointegration factor, BAF"/>
    <property type="match status" value="1"/>
</dbReference>
<evidence type="ECO:0000259" key="15">
    <source>
        <dbReference type="PROSITE" id="PS50119"/>
    </source>
</evidence>
<dbReference type="FunFam" id="1.10.150.40:FF:000001">
    <property type="entry name" value="Barrier-to-autointegration factor B"/>
    <property type="match status" value="1"/>
</dbReference>
<accession>A0ABD1K805</accession>
<evidence type="ECO:0000313" key="17">
    <source>
        <dbReference type="Proteomes" id="UP001591681"/>
    </source>
</evidence>
<keyword evidence="6 11" id="KW-0479">Metal-binding</keyword>
<keyword evidence="13" id="KW-0175">Coiled coil</keyword>
<evidence type="ECO:0000256" key="12">
    <source>
        <dbReference type="RuleBase" id="RU004560"/>
    </source>
</evidence>
<comment type="similarity">
    <text evidence="12">Belongs to the TRAFAC class TrmE-Era-EngA-EngB-Septin-like GTPase superfamily. Septin GTPase family.</text>
</comment>
<evidence type="ECO:0000256" key="2">
    <source>
        <dbReference type="ARBA" id="ARBA00004286"/>
    </source>
</evidence>
<dbReference type="SMART" id="SM01023">
    <property type="entry name" value="BAF"/>
    <property type="match status" value="1"/>
</dbReference>
<dbReference type="SUPFAM" id="SSF52540">
    <property type="entry name" value="P-loop containing nucleoside triphosphate hydrolases"/>
    <property type="match status" value="1"/>
</dbReference>
<dbReference type="AlphaFoldDB" id="A0ABD1K805"/>
<keyword evidence="9" id="KW-0539">Nucleus</keyword>
<keyword evidence="5" id="KW-0963">Cytoplasm</keyword>
<dbReference type="Proteomes" id="UP001591681">
    <property type="component" value="Unassembled WGS sequence"/>
</dbReference>
<feature type="region of interest" description="Disordered" evidence="14">
    <location>
        <begin position="134"/>
        <end position="173"/>
    </location>
</feature>
<dbReference type="PROSITE" id="PS00675">
    <property type="entry name" value="SIGMA54_INTERACT_1"/>
    <property type="match status" value="1"/>
</dbReference>
<feature type="coiled-coil region" evidence="13">
    <location>
        <begin position="665"/>
        <end position="706"/>
    </location>
</feature>